<dbReference type="EMBL" id="CP039704">
    <property type="protein sequence ID" value="QCI79771.1"/>
    <property type="molecule type" value="Genomic_DNA"/>
</dbReference>
<comment type="catalytic activity">
    <reaction evidence="1 5 6">
        <text>[protein]-peptidylproline (omega=180) = [protein]-peptidylproline (omega=0)</text>
        <dbReference type="Rhea" id="RHEA:16237"/>
        <dbReference type="Rhea" id="RHEA-COMP:10747"/>
        <dbReference type="Rhea" id="RHEA-COMP:10748"/>
        <dbReference type="ChEBI" id="CHEBI:83833"/>
        <dbReference type="ChEBI" id="CHEBI:83834"/>
        <dbReference type="EC" id="5.2.1.8"/>
    </reaction>
</comment>
<dbReference type="AlphaFoldDB" id="A0A4D7C3Y4"/>
<keyword evidence="9" id="KW-1185">Reference proteome</keyword>
<evidence type="ECO:0000256" key="1">
    <source>
        <dbReference type="ARBA" id="ARBA00000971"/>
    </source>
</evidence>
<dbReference type="InterPro" id="IPR046357">
    <property type="entry name" value="PPIase_dom_sf"/>
</dbReference>
<dbReference type="PANTHER" id="PTHR43811">
    <property type="entry name" value="FKBP-TYPE PEPTIDYL-PROLYL CIS-TRANS ISOMERASE FKPA"/>
    <property type="match status" value="1"/>
</dbReference>
<dbReference type="SUPFAM" id="SSF54534">
    <property type="entry name" value="FKBP-like"/>
    <property type="match status" value="1"/>
</dbReference>
<dbReference type="EC" id="5.2.1.8" evidence="6"/>
<evidence type="ECO:0000313" key="9">
    <source>
        <dbReference type="Proteomes" id="UP000298714"/>
    </source>
</evidence>
<dbReference type="KEGG" id="hgn:E6W36_10180"/>
<organism evidence="8 9">
    <name type="scientific">Hankyongella ginsenosidimutans</name>
    <dbReference type="NCBI Taxonomy" id="1763828"/>
    <lineage>
        <taxon>Bacteria</taxon>
        <taxon>Pseudomonadati</taxon>
        <taxon>Pseudomonadota</taxon>
        <taxon>Alphaproteobacteria</taxon>
        <taxon>Sphingomonadales</taxon>
        <taxon>Sphingomonadaceae</taxon>
        <taxon>Hankyongella</taxon>
    </lineage>
</organism>
<proteinExistence type="inferred from homology"/>
<dbReference type="GO" id="GO:0003755">
    <property type="term" value="F:peptidyl-prolyl cis-trans isomerase activity"/>
    <property type="evidence" value="ECO:0007669"/>
    <property type="project" value="UniProtKB-UniRule"/>
</dbReference>
<keyword evidence="3 5" id="KW-0697">Rotamase</keyword>
<dbReference type="Pfam" id="PF00254">
    <property type="entry name" value="FKBP_C"/>
    <property type="match status" value="1"/>
</dbReference>
<evidence type="ECO:0000259" key="7">
    <source>
        <dbReference type="PROSITE" id="PS50059"/>
    </source>
</evidence>
<feature type="domain" description="PPIase FKBP-type" evidence="7">
    <location>
        <begin position="1"/>
        <end position="41"/>
    </location>
</feature>
<name>A0A4D7C3Y4_9SPHN</name>
<sequence>MQKGGAYRLVIPSDLAYGPQGQGQIPPNAVLVFKVELLEIQKQQAAPAQ</sequence>
<reference evidence="9" key="1">
    <citation type="submission" date="2019-04" db="EMBL/GenBank/DDBJ databases">
        <title>Complete genome sequence of Sphingomonas sp. W1-2-3.</title>
        <authorList>
            <person name="Im W.T."/>
        </authorList>
    </citation>
    <scope>NUCLEOTIDE SEQUENCE [LARGE SCALE GENOMIC DNA]</scope>
    <source>
        <strain evidence="9">W1-2-3</strain>
    </source>
</reference>
<comment type="similarity">
    <text evidence="2 6">Belongs to the FKBP-type PPIase family.</text>
</comment>
<evidence type="ECO:0000256" key="3">
    <source>
        <dbReference type="ARBA" id="ARBA00023110"/>
    </source>
</evidence>
<evidence type="ECO:0000256" key="4">
    <source>
        <dbReference type="ARBA" id="ARBA00023235"/>
    </source>
</evidence>
<keyword evidence="4 5" id="KW-0413">Isomerase</keyword>
<accession>A0A4D7C3Y4</accession>
<gene>
    <name evidence="8" type="ORF">E6W36_10180</name>
</gene>
<dbReference type="Gene3D" id="3.10.50.40">
    <property type="match status" value="1"/>
</dbReference>
<dbReference type="PROSITE" id="PS50059">
    <property type="entry name" value="FKBP_PPIASE"/>
    <property type="match status" value="1"/>
</dbReference>
<evidence type="ECO:0000256" key="2">
    <source>
        <dbReference type="ARBA" id="ARBA00006577"/>
    </source>
</evidence>
<dbReference type="RefSeq" id="WP_281277296.1">
    <property type="nucleotide sequence ID" value="NZ_CP039704.1"/>
</dbReference>
<evidence type="ECO:0000256" key="6">
    <source>
        <dbReference type="RuleBase" id="RU003915"/>
    </source>
</evidence>
<dbReference type="Proteomes" id="UP000298714">
    <property type="component" value="Chromosome"/>
</dbReference>
<protein>
    <recommendedName>
        <fullName evidence="6">Peptidyl-prolyl cis-trans isomerase</fullName>
        <ecNumber evidence="6">5.2.1.8</ecNumber>
    </recommendedName>
</protein>
<dbReference type="InterPro" id="IPR001179">
    <property type="entry name" value="PPIase_FKBP_dom"/>
</dbReference>
<evidence type="ECO:0000313" key="8">
    <source>
        <dbReference type="EMBL" id="QCI79771.1"/>
    </source>
</evidence>
<evidence type="ECO:0000256" key="5">
    <source>
        <dbReference type="PROSITE-ProRule" id="PRU00277"/>
    </source>
</evidence>
<dbReference type="PANTHER" id="PTHR43811:SF19">
    <property type="entry name" value="39 KDA FK506-BINDING NUCLEAR PROTEIN"/>
    <property type="match status" value="1"/>
</dbReference>